<evidence type="ECO:0000256" key="5">
    <source>
        <dbReference type="PROSITE-ProRule" id="PRU00283"/>
    </source>
</evidence>
<evidence type="ECO:0000256" key="7">
    <source>
        <dbReference type="SAM" id="MobiDB-lite"/>
    </source>
</evidence>
<feature type="region of interest" description="Disordered" evidence="7">
    <location>
        <begin position="888"/>
        <end position="911"/>
    </location>
</feature>
<name>A0AAV6X682_9LAMI</name>
<evidence type="ECO:0000256" key="4">
    <source>
        <dbReference type="ARBA" id="ARBA00023175"/>
    </source>
</evidence>
<dbReference type="SUPFAM" id="SSF52540">
    <property type="entry name" value="P-loop containing nucleoside triphosphate hydrolases"/>
    <property type="match status" value="1"/>
</dbReference>
<evidence type="ECO:0000256" key="6">
    <source>
        <dbReference type="SAM" id="Coils"/>
    </source>
</evidence>
<dbReference type="InterPro" id="IPR027417">
    <property type="entry name" value="P-loop_NTPase"/>
</dbReference>
<keyword evidence="6" id="KW-0175">Coiled coil</keyword>
<dbReference type="SMART" id="SM00129">
    <property type="entry name" value="KISc"/>
    <property type="match status" value="1"/>
</dbReference>
<dbReference type="GO" id="GO:0005871">
    <property type="term" value="C:kinesin complex"/>
    <property type="evidence" value="ECO:0007669"/>
    <property type="project" value="TreeGrafter"/>
</dbReference>
<proteinExistence type="inferred from homology"/>
<feature type="region of interest" description="Disordered" evidence="7">
    <location>
        <begin position="1033"/>
        <end position="1073"/>
    </location>
</feature>
<feature type="compositionally biased region" description="Polar residues" evidence="7">
    <location>
        <begin position="1058"/>
        <end position="1073"/>
    </location>
</feature>
<accession>A0AAV6X682</accession>
<evidence type="ECO:0000256" key="2">
    <source>
        <dbReference type="ARBA" id="ARBA00022741"/>
    </source>
</evidence>
<keyword evidence="4 5" id="KW-0505">Motor protein</keyword>
<dbReference type="GO" id="GO:0005634">
    <property type="term" value="C:nucleus"/>
    <property type="evidence" value="ECO:0007669"/>
    <property type="project" value="TreeGrafter"/>
</dbReference>
<dbReference type="GO" id="GO:0016887">
    <property type="term" value="F:ATP hydrolysis activity"/>
    <property type="evidence" value="ECO:0007669"/>
    <property type="project" value="TreeGrafter"/>
</dbReference>
<feature type="region of interest" description="Disordered" evidence="7">
    <location>
        <begin position="91"/>
        <end position="116"/>
    </location>
</feature>
<dbReference type="GO" id="GO:0008017">
    <property type="term" value="F:microtubule binding"/>
    <property type="evidence" value="ECO:0007669"/>
    <property type="project" value="InterPro"/>
</dbReference>
<feature type="compositionally biased region" description="Low complexity" evidence="7">
    <location>
        <begin position="32"/>
        <end position="44"/>
    </location>
</feature>
<keyword evidence="10" id="KW-1185">Reference proteome</keyword>
<evidence type="ECO:0000256" key="1">
    <source>
        <dbReference type="ARBA" id="ARBA00022701"/>
    </source>
</evidence>
<feature type="compositionally biased region" description="Polar residues" evidence="7">
    <location>
        <begin position="837"/>
        <end position="855"/>
    </location>
</feature>
<dbReference type="PRINTS" id="PR00380">
    <property type="entry name" value="KINESINHEAVY"/>
</dbReference>
<dbReference type="PROSITE" id="PS50067">
    <property type="entry name" value="KINESIN_MOTOR_2"/>
    <property type="match status" value="1"/>
</dbReference>
<dbReference type="Pfam" id="PF00225">
    <property type="entry name" value="Kinesin"/>
    <property type="match status" value="1"/>
</dbReference>
<evidence type="ECO:0000256" key="3">
    <source>
        <dbReference type="ARBA" id="ARBA00022840"/>
    </source>
</evidence>
<protein>
    <recommendedName>
        <fullName evidence="8">Kinesin motor domain-containing protein</fullName>
    </recommendedName>
</protein>
<dbReference type="Proteomes" id="UP000826271">
    <property type="component" value="Unassembled WGS sequence"/>
</dbReference>
<feature type="region of interest" description="Disordered" evidence="7">
    <location>
        <begin position="1"/>
        <end position="66"/>
    </location>
</feature>
<dbReference type="Gene3D" id="3.40.850.10">
    <property type="entry name" value="Kinesin motor domain"/>
    <property type="match status" value="1"/>
</dbReference>
<keyword evidence="1" id="KW-0493">Microtubule</keyword>
<feature type="domain" description="Kinesin motor" evidence="8">
    <location>
        <begin position="73"/>
        <end position="434"/>
    </location>
</feature>
<dbReference type="GO" id="GO:0005524">
    <property type="term" value="F:ATP binding"/>
    <property type="evidence" value="ECO:0007669"/>
    <property type="project" value="UniProtKB-UniRule"/>
</dbReference>
<evidence type="ECO:0000313" key="10">
    <source>
        <dbReference type="Proteomes" id="UP000826271"/>
    </source>
</evidence>
<keyword evidence="2 5" id="KW-0547">Nucleotide-binding</keyword>
<gene>
    <name evidence="9" type="ORF">BUALT_Bualt08G0085900</name>
</gene>
<feature type="coiled-coil region" evidence="6">
    <location>
        <begin position="589"/>
        <end position="623"/>
    </location>
</feature>
<dbReference type="PANTHER" id="PTHR24115">
    <property type="entry name" value="KINESIN-RELATED"/>
    <property type="match status" value="1"/>
</dbReference>
<feature type="binding site" evidence="5">
    <location>
        <begin position="189"/>
        <end position="196"/>
    </location>
    <ligand>
        <name>ATP</name>
        <dbReference type="ChEBI" id="CHEBI:30616"/>
    </ligand>
</feature>
<sequence>MEMKSPPPCPPTVTIRRNPPRKARATPSSAIPLREPLSSPSLSRDIFSTELPQNPNNTDNEKIDPSPKILSEHLKVYLRIRPLAVQKNTKNVADSKNAWPKNPQIKGKSKPKTKKSGEMCVQVNEDLHSVTVSAPQALQETKRIKSEVYEGFSHVFASEASQIDVYEAMVKPLVEDFLKGTSGMLAAMGPSGSGKTHTVFGCAREPGMVPLALRRIFSENEGSETHLSRVFYLSMFEICSEKGKAERMIDLLHDGGDMCMQYSILKGLQETVIRDAQQAESLIAHGMLKRATAMTNSNSQSSRSQCIINIRSGSKKGDEEVDGKACSPMLTIVDLAGAEREKKTGNQGARLLESNFINNTSMVFGLCLRSLLEHQKNRNKPLQKHYKNSLLTRYMQDYLEGRKRMMLILTVKPGVEDYLDTSFLLRQASPFTKIKFKNQEEPVNLTCNKRPNQALPRAEQLKKMKFSNIESSLIDEGNTNRGFQFTTQETAGKVVKDGLSQNIEDFNDENLNEIHVLSDGFVGLGIQEKSSLEEACARQKAEKDKEYQIMQGFSKALWTVLKEYKKRLEGVEIENCHLRDSLTNERTRSLGLENELTNEKTRLSDLENELDKLKSQCKCCLQASPDVLRISLNDASSDLSHCQTADFQEVRSEVSSCSLKELEQTNNEKETDPSVGDLFLTFASCSGGVDEQYPQQLEDVSESIEDAQDVKGFKDITAVDLHSRIHELPISTNDAQDVNCSEDLVVLDMSSVNEEISQLTARLYPSHNCDAKSLELERECLSNGSCLAASLECENANSFQNYEDLKDAKREPTQDYKDLNIVGDAKNLELEGECVSNGSHRATPLESENANSFQNYGDLKGAKGEPTQDYEDIKAVGDAKTLKLKSDCANGSRDATSLECDNANSSEDYEDLKDVKGEPTQLEAGATESSPSLAEDRIISGAFHSHTVLSSSESPRKDDILLNVDEKELNHEDDKLDQLVKVLPKEEWDVKNMSKFAPELASTGNFQHTKKPKRRLLPASSVLLRDMNILDIKDENDRPKGGRGGKRVPLDDEKNRTKGSLSLHNLLTSKLNR</sequence>
<evidence type="ECO:0000313" key="9">
    <source>
        <dbReference type="EMBL" id="KAG8377938.1"/>
    </source>
</evidence>
<dbReference type="PANTHER" id="PTHR24115:SF1008">
    <property type="entry name" value="KINESIN-LIKE PROTEIN SUBITO"/>
    <property type="match status" value="1"/>
</dbReference>
<dbReference type="GO" id="GO:0003777">
    <property type="term" value="F:microtubule motor activity"/>
    <property type="evidence" value="ECO:0007669"/>
    <property type="project" value="InterPro"/>
</dbReference>
<evidence type="ECO:0000259" key="8">
    <source>
        <dbReference type="PROSITE" id="PS50067"/>
    </source>
</evidence>
<dbReference type="InterPro" id="IPR001752">
    <property type="entry name" value="Kinesin_motor_dom"/>
</dbReference>
<organism evidence="9 10">
    <name type="scientific">Buddleja alternifolia</name>
    <dbReference type="NCBI Taxonomy" id="168488"/>
    <lineage>
        <taxon>Eukaryota</taxon>
        <taxon>Viridiplantae</taxon>
        <taxon>Streptophyta</taxon>
        <taxon>Embryophyta</taxon>
        <taxon>Tracheophyta</taxon>
        <taxon>Spermatophyta</taxon>
        <taxon>Magnoliopsida</taxon>
        <taxon>eudicotyledons</taxon>
        <taxon>Gunneridae</taxon>
        <taxon>Pentapetalae</taxon>
        <taxon>asterids</taxon>
        <taxon>lamiids</taxon>
        <taxon>Lamiales</taxon>
        <taxon>Scrophulariaceae</taxon>
        <taxon>Buddlejeae</taxon>
        <taxon>Buddleja</taxon>
    </lineage>
</organism>
<keyword evidence="3 5" id="KW-0067">ATP-binding</keyword>
<dbReference type="GO" id="GO:0007018">
    <property type="term" value="P:microtubule-based movement"/>
    <property type="evidence" value="ECO:0007669"/>
    <property type="project" value="InterPro"/>
</dbReference>
<dbReference type="GO" id="GO:0005874">
    <property type="term" value="C:microtubule"/>
    <property type="evidence" value="ECO:0007669"/>
    <property type="project" value="UniProtKB-KW"/>
</dbReference>
<comment type="caution">
    <text evidence="9">The sequence shown here is derived from an EMBL/GenBank/DDBJ whole genome shotgun (WGS) entry which is preliminary data.</text>
</comment>
<reference evidence="9" key="1">
    <citation type="submission" date="2019-10" db="EMBL/GenBank/DDBJ databases">
        <authorList>
            <person name="Zhang R."/>
            <person name="Pan Y."/>
            <person name="Wang J."/>
            <person name="Ma R."/>
            <person name="Yu S."/>
        </authorList>
    </citation>
    <scope>NUCLEOTIDE SEQUENCE</scope>
    <source>
        <strain evidence="9">LA-IB0</strain>
        <tissue evidence="9">Leaf</tissue>
    </source>
</reference>
<dbReference type="InterPro" id="IPR027640">
    <property type="entry name" value="Kinesin-like_fam"/>
</dbReference>
<feature type="region of interest" description="Disordered" evidence="7">
    <location>
        <begin position="837"/>
        <end position="867"/>
    </location>
</feature>
<dbReference type="EMBL" id="WHWC01000008">
    <property type="protein sequence ID" value="KAG8377938.1"/>
    <property type="molecule type" value="Genomic_DNA"/>
</dbReference>
<dbReference type="InterPro" id="IPR036961">
    <property type="entry name" value="Kinesin_motor_dom_sf"/>
</dbReference>
<feature type="compositionally biased region" description="Pro residues" evidence="7">
    <location>
        <begin position="1"/>
        <end position="11"/>
    </location>
</feature>
<comment type="similarity">
    <text evidence="5">Belongs to the TRAFAC class myosin-kinesin ATPase superfamily. Kinesin family.</text>
</comment>
<dbReference type="AlphaFoldDB" id="A0AAV6X682"/>